<sequence length="241" mass="26516">MFYFAGVTLFALLFIGLPIFLLIYRAPTCTDGKRNQGEAGIDCGGPCRAVCASAAIEPIVWWQRFFQISPGVYNAVARVENPNVDSAVTRAKYIFRLYDKANVVIASREGETNIPPRQIFYIFEGGLATGERLSVKATFEFLSPLNWTVKEATMPLSITGQILSKASTTPRLDGILRNSGADDLVNVEVVAVLFDADGNAVNASKTIVDVVRSEAVAPFFFTWRQPFDKEPARAEIIPKLK</sequence>
<dbReference type="EMBL" id="MHSL01000001">
    <property type="protein sequence ID" value="OHA44456.1"/>
    <property type="molecule type" value="Genomic_DNA"/>
</dbReference>
<keyword evidence="1" id="KW-1133">Transmembrane helix</keyword>
<evidence type="ECO:0000256" key="1">
    <source>
        <dbReference type="SAM" id="Phobius"/>
    </source>
</evidence>
<name>A0A1G2P7Y0_9BACT</name>
<proteinExistence type="predicted"/>
<evidence type="ECO:0000313" key="2">
    <source>
        <dbReference type="EMBL" id="OHA44456.1"/>
    </source>
</evidence>
<protein>
    <submittedName>
        <fullName evidence="2">Uncharacterized protein</fullName>
    </submittedName>
</protein>
<accession>A0A1G2P7Y0</accession>
<dbReference type="AlphaFoldDB" id="A0A1G2P7Y0"/>
<evidence type="ECO:0000313" key="3">
    <source>
        <dbReference type="Proteomes" id="UP000176355"/>
    </source>
</evidence>
<dbReference type="Proteomes" id="UP000176355">
    <property type="component" value="Unassembled WGS sequence"/>
</dbReference>
<comment type="caution">
    <text evidence="2">The sequence shown here is derived from an EMBL/GenBank/DDBJ whole genome shotgun (WGS) entry which is preliminary data.</text>
</comment>
<gene>
    <name evidence="2" type="ORF">A3G03_01820</name>
</gene>
<feature type="transmembrane region" description="Helical" evidence="1">
    <location>
        <begin position="6"/>
        <end position="24"/>
    </location>
</feature>
<organism evidence="2 3">
    <name type="scientific">Candidatus Taylorbacteria bacterium RIFCSPLOWO2_12_FULL_44_15c</name>
    <dbReference type="NCBI Taxonomy" id="1802333"/>
    <lineage>
        <taxon>Bacteria</taxon>
        <taxon>Candidatus Tayloriibacteriota</taxon>
    </lineage>
</organism>
<dbReference type="STRING" id="1802333.A3G03_01820"/>
<keyword evidence="1" id="KW-0472">Membrane</keyword>
<keyword evidence="1" id="KW-0812">Transmembrane</keyword>
<reference evidence="2 3" key="1">
    <citation type="journal article" date="2016" name="Nat. Commun.">
        <title>Thousands of microbial genomes shed light on interconnected biogeochemical processes in an aquifer system.</title>
        <authorList>
            <person name="Anantharaman K."/>
            <person name="Brown C.T."/>
            <person name="Hug L.A."/>
            <person name="Sharon I."/>
            <person name="Castelle C.J."/>
            <person name="Probst A.J."/>
            <person name="Thomas B.C."/>
            <person name="Singh A."/>
            <person name="Wilkins M.J."/>
            <person name="Karaoz U."/>
            <person name="Brodie E.L."/>
            <person name="Williams K.H."/>
            <person name="Hubbard S.S."/>
            <person name="Banfield J.F."/>
        </authorList>
    </citation>
    <scope>NUCLEOTIDE SEQUENCE [LARGE SCALE GENOMIC DNA]</scope>
</reference>